<reference evidence="5" key="1">
    <citation type="submission" date="2017-06" db="EMBL/GenBank/DDBJ databases">
        <title>Complete genome sequence of Capnocytophaga sp. KCOM 1579 (=ChDC OS43) isolated from a human refractory periapical abscess lesion.</title>
        <authorList>
            <person name="Kook J.-K."/>
            <person name="Park S.-N."/>
            <person name="Lim Y.K."/>
            <person name="Roh H."/>
        </authorList>
    </citation>
    <scope>NUCLEOTIDE SEQUENCE [LARGE SCALE GENOMIC DNA]</scope>
    <source>
        <strain evidence="5">ChDC OS43</strain>
    </source>
</reference>
<evidence type="ECO:0000313" key="4">
    <source>
        <dbReference type="EMBL" id="ASF43739.1"/>
    </source>
</evidence>
<dbReference type="KEGG" id="capn:CBG49_11985"/>
<protein>
    <submittedName>
        <fullName evidence="4">Nucleotidyltransferase</fullName>
    </submittedName>
</protein>
<gene>
    <name evidence="4" type="ORF">CBG49_11985</name>
</gene>
<keyword evidence="5" id="KW-1185">Reference proteome</keyword>
<dbReference type="InterPro" id="IPR005835">
    <property type="entry name" value="NTP_transferase_dom"/>
</dbReference>
<dbReference type="SUPFAM" id="SSF53448">
    <property type="entry name" value="Nucleotide-diphospho-sugar transferases"/>
    <property type="match status" value="1"/>
</dbReference>
<keyword evidence="2" id="KW-0548">Nucleotidyltransferase</keyword>
<dbReference type="Proteomes" id="UP000197007">
    <property type="component" value="Chromosome"/>
</dbReference>
<evidence type="ECO:0000259" key="3">
    <source>
        <dbReference type="Pfam" id="PF00483"/>
    </source>
</evidence>
<evidence type="ECO:0000256" key="2">
    <source>
        <dbReference type="ARBA" id="ARBA00022695"/>
    </source>
</evidence>
<dbReference type="PANTHER" id="PTHR43584:SF8">
    <property type="entry name" value="N-ACETYLMURAMATE ALPHA-1-PHOSPHATE URIDYLYLTRANSFERASE"/>
    <property type="match status" value="1"/>
</dbReference>
<dbReference type="PANTHER" id="PTHR43584">
    <property type="entry name" value="NUCLEOTIDYL TRANSFERASE"/>
    <property type="match status" value="1"/>
</dbReference>
<keyword evidence="1 4" id="KW-0808">Transferase</keyword>
<dbReference type="GO" id="GO:0016779">
    <property type="term" value="F:nucleotidyltransferase activity"/>
    <property type="evidence" value="ECO:0007669"/>
    <property type="project" value="UniProtKB-KW"/>
</dbReference>
<sequence>MTTLVILAAGLGSRFGSDKQLENIHNGNALFDYGIYDALQAGFDNIVLIIRHEIDNLTRQHLENRFNNVPISYVYQDDYNPKGIERKKPWGTGHAMLCVKEFVKNPFLIINADDYYGKEGFRLMYEALNAGKEKTFFSGGYLLKNTLSENGTVSRGICEVDANHHLLSINEATKLRKNSNTTAIDEATGAEYPLSTYVSMNFWGFTHEVLDIADRYFKEFVAEHKDDPKSEFYIPMVVQHAIKDYGYKLEVLPNHDNWFGMTYHEDLAMVQNEIQKLVDKGEYPDKF</sequence>
<proteinExistence type="predicted"/>
<evidence type="ECO:0000256" key="1">
    <source>
        <dbReference type="ARBA" id="ARBA00022679"/>
    </source>
</evidence>
<organism evidence="4 5">
    <name type="scientific">Capnocytophaga endodontalis</name>
    <dbReference type="NCBI Taxonomy" id="2708117"/>
    <lineage>
        <taxon>Bacteria</taxon>
        <taxon>Pseudomonadati</taxon>
        <taxon>Bacteroidota</taxon>
        <taxon>Flavobacteriia</taxon>
        <taxon>Flavobacteriales</taxon>
        <taxon>Flavobacteriaceae</taxon>
        <taxon>Capnocytophaga</taxon>
    </lineage>
</organism>
<accession>A0A1Z4BR62</accession>
<dbReference type="Gene3D" id="3.90.550.10">
    <property type="entry name" value="Spore Coat Polysaccharide Biosynthesis Protein SpsA, Chain A"/>
    <property type="match status" value="1"/>
</dbReference>
<dbReference type="InterPro" id="IPR050065">
    <property type="entry name" value="GlmU-like"/>
</dbReference>
<dbReference type="AlphaFoldDB" id="A0A1Z4BR62"/>
<dbReference type="EMBL" id="CP022022">
    <property type="protein sequence ID" value="ASF43739.1"/>
    <property type="molecule type" value="Genomic_DNA"/>
</dbReference>
<dbReference type="InterPro" id="IPR029044">
    <property type="entry name" value="Nucleotide-diphossugar_trans"/>
</dbReference>
<evidence type="ECO:0000313" key="5">
    <source>
        <dbReference type="Proteomes" id="UP000197007"/>
    </source>
</evidence>
<dbReference type="RefSeq" id="WP_088594646.1">
    <property type="nucleotide sequence ID" value="NZ_CP022022.1"/>
</dbReference>
<name>A0A1Z4BR62_9FLAO</name>
<feature type="domain" description="Nucleotidyl transferase" evidence="3">
    <location>
        <begin position="5"/>
        <end position="225"/>
    </location>
</feature>
<dbReference type="Pfam" id="PF00483">
    <property type="entry name" value="NTP_transferase"/>
    <property type="match status" value="1"/>
</dbReference>